<comment type="subcellular location">
    <subcellularLocation>
        <location evidence="1">Cell membrane</location>
        <topology evidence="1">Multi-pass membrane protein</topology>
    </subcellularLocation>
</comment>
<evidence type="ECO:0000256" key="1">
    <source>
        <dbReference type="ARBA" id="ARBA00004651"/>
    </source>
</evidence>
<evidence type="ECO:0000313" key="9">
    <source>
        <dbReference type="EMBL" id="CAE80281.1"/>
    </source>
</evidence>
<dbReference type="PANTHER" id="PTHR30619">
    <property type="entry name" value="DNA INTERNALIZATION/COMPETENCE PROTEIN COMEC/REC2"/>
    <property type="match status" value="1"/>
</dbReference>
<keyword evidence="10" id="KW-1185">Reference proteome</keyword>
<dbReference type="AlphaFoldDB" id="Q6MKC6"/>
<keyword evidence="3 6" id="KW-0812">Transmembrane</keyword>
<keyword evidence="4 6" id="KW-1133">Transmembrane helix</keyword>
<dbReference type="PANTHER" id="PTHR30619:SF1">
    <property type="entry name" value="RECOMBINATION PROTEIN 2"/>
    <property type="match status" value="1"/>
</dbReference>
<dbReference type="InterPro" id="IPR004477">
    <property type="entry name" value="ComEC_N"/>
</dbReference>
<reference evidence="9 10" key="1">
    <citation type="journal article" date="2004" name="Science">
        <title>A predator unmasked: life cycle of Bdellovibrio bacteriovorus from a genomic perspective.</title>
        <authorList>
            <person name="Rendulic S."/>
            <person name="Jagtap P."/>
            <person name="Rosinus A."/>
            <person name="Eppinger M."/>
            <person name="Baar C."/>
            <person name="Lanz C."/>
            <person name="Keller H."/>
            <person name="Lambert C."/>
            <person name="Evans K.J."/>
            <person name="Goesmann A."/>
            <person name="Meyer F."/>
            <person name="Sockett R.E."/>
            <person name="Schuster S.C."/>
        </authorList>
    </citation>
    <scope>NUCLEOTIDE SEQUENCE [LARGE SCALE GENOMIC DNA]</scope>
    <source>
        <strain evidence="10">ATCC 15356 / DSM 50701 / NCIMB 9529 / HD100</strain>
    </source>
</reference>
<evidence type="ECO:0000256" key="6">
    <source>
        <dbReference type="SAM" id="Phobius"/>
    </source>
</evidence>
<dbReference type="Pfam" id="PF03772">
    <property type="entry name" value="Competence"/>
    <property type="match status" value="1"/>
</dbReference>
<evidence type="ECO:0000313" key="10">
    <source>
        <dbReference type="Proteomes" id="UP000008080"/>
    </source>
</evidence>
<feature type="signal peptide" evidence="7">
    <location>
        <begin position="1"/>
        <end position="18"/>
    </location>
</feature>
<proteinExistence type="predicted"/>
<keyword evidence="5 6" id="KW-0472">Membrane</keyword>
<evidence type="ECO:0000256" key="5">
    <source>
        <dbReference type="ARBA" id="ARBA00023136"/>
    </source>
</evidence>
<feature type="transmembrane region" description="Helical" evidence="6">
    <location>
        <begin position="100"/>
        <end position="118"/>
    </location>
</feature>
<feature type="chain" id="PRO_5004276399" evidence="7">
    <location>
        <begin position="19"/>
        <end position="304"/>
    </location>
</feature>
<dbReference type="KEGG" id="bba:Bd2475"/>
<dbReference type="HOGENOM" id="CLU_914196_0_0_7"/>
<dbReference type="InterPro" id="IPR052159">
    <property type="entry name" value="Competence_DNA_uptake"/>
</dbReference>
<sequence>MLRTMIILLSLALCLSIAAPESLLINTTHLSQKFQEKCVHFLPKNSLEPQSLASLLCGEKITDTDLQKNLQRTSLIHIFVISGSHLILLDELLSILRIPLFVRILFLAFYSLVVGWQPPAVRALLALITRHSLKHFRLHLPPDLGVLAAGLITLSLFPAWWDSLSLLMSWCAALALCWGSLLRVKPPLARLLLSQIGIFVFMSAPLWGLGSLHPLSLIYNLLLAPIVSYMLLPLAFLVTLMPSGVFVFDTVMDFFRQTLAFLSEPIVMHKTRPPSVTALWWWIVFWQVVMHFLRVHLWQGRDSR</sequence>
<dbReference type="GO" id="GO:0005886">
    <property type="term" value="C:plasma membrane"/>
    <property type="evidence" value="ECO:0007669"/>
    <property type="project" value="UniProtKB-SubCell"/>
</dbReference>
<feature type="transmembrane region" description="Helical" evidence="6">
    <location>
        <begin position="188"/>
        <end position="209"/>
    </location>
</feature>
<protein>
    <submittedName>
        <fullName evidence="9">Putative competence protein</fullName>
    </submittedName>
</protein>
<organism evidence="9 10">
    <name type="scientific">Bdellovibrio bacteriovorus (strain ATCC 15356 / DSM 50701 / NCIMB 9529 / HD100)</name>
    <dbReference type="NCBI Taxonomy" id="264462"/>
    <lineage>
        <taxon>Bacteria</taxon>
        <taxon>Pseudomonadati</taxon>
        <taxon>Bdellovibrionota</taxon>
        <taxon>Bdellovibrionia</taxon>
        <taxon>Bdellovibrionales</taxon>
        <taxon>Pseudobdellovibrionaceae</taxon>
        <taxon>Bdellovibrio</taxon>
    </lineage>
</organism>
<keyword evidence="2" id="KW-1003">Cell membrane</keyword>
<dbReference type="EMBL" id="BX842652">
    <property type="protein sequence ID" value="CAE80281.1"/>
    <property type="molecule type" value="Genomic_DNA"/>
</dbReference>
<feature type="transmembrane region" description="Helical" evidence="6">
    <location>
        <begin position="221"/>
        <end position="248"/>
    </location>
</feature>
<dbReference type="NCBIfam" id="TIGR00360">
    <property type="entry name" value="ComEC_N-term"/>
    <property type="match status" value="1"/>
</dbReference>
<keyword evidence="7" id="KW-0732">Signal</keyword>
<dbReference type="eggNOG" id="COG0658">
    <property type="taxonomic scope" value="Bacteria"/>
</dbReference>
<dbReference type="STRING" id="264462.Bd2475"/>
<evidence type="ECO:0000256" key="3">
    <source>
        <dbReference type="ARBA" id="ARBA00022692"/>
    </source>
</evidence>
<gene>
    <name evidence="9" type="ordered locus">Bd2475</name>
</gene>
<evidence type="ECO:0000256" key="4">
    <source>
        <dbReference type="ARBA" id="ARBA00022989"/>
    </source>
</evidence>
<feature type="domain" description="ComEC/Rec2-related protein" evidence="8">
    <location>
        <begin position="61"/>
        <end position="286"/>
    </location>
</feature>
<accession>Q6MKC6</accession>
<feature type="transmembrane region" description="Helical" evidence="6">
    <location>
        <begin position="164"/>
        <end position="182"/>
    </location>
</feature>
<feature type="transmembrane region" description="Helical" evidence="6">
    <location>
        <begin position="279"/>
        <end position="297"/>
    </location>
</feature>
<evidence type="ECO:0000259" key="8">
    <source>
        <dbReference type="Pfam" id="PF03772"/>
    </source>
</evidence>
<name>Q6MKC6_BDEBA</name>
<evidence type="ECO:0000256" key="2">
    <source>
        <dbReference type="ARBA" id="ARBA00022475"/>
    </source>
</evidence>
<dbReference type="Proteomes" id="UP000008080">
    <property type="component" value="Chromosome"/>
</dbReference>
<evidence type="ECO:0000256" key="7">
    <source>
        <dbReference type="SAM" id="SignalP"/>
    </source>
</evidence>
<feature type="transmembrane region" description="Helical" evidence="6">
    <location>
        <begin position="138"/>
        <end position="157"/>
    </location>
</feature>